<protein>
    <submittedName>
        <fullName evidence="1">Protein required for maturation of hydrogenases</fullName>
    </submittedName>
</protein>
<accession>A0ACA8ZCD0</accession>
<reference evidence="1" key="1">
    <citation type="submission" date="2020-04" db="EMBL/GenBank/DDBJ databases">
        <authorList>
            <person name="Hogendoorn C."/>
        </authorList>
    </citation>
    <scope>NUCLEOTIDE SEQUENCE</scope>
    <source>
        <strain evidence="1">FAVT5</strain>
    </source>
</reference>
<gene>
    <name evidence="1" type="primary">hypD</name>
    <name evidence="1" type="ORF">FAVT5_2736</name>
</gene>
<proteinExistence type="predicted"/>
<name>A0ACA8ZCD0_9BACL</name>
<sequence length="370" mass="41343">MKYVDEFRDPELIQNTAEEIRRAVDPNRHYRLMEVCGGHTFSIYRFGLQNLLPDNVELIHGPGCPVCVLPMGRMDDGLSIAEQPKVIFTAFGDVMRVPGRRGSPLELRAKGADVRMVYSPLDALKLALEHPDRQVVFFAIGFETTAPSTALTLLRARETGVRNFSVFSNHVLILPAIRAILDSPDMRIDGFIGPGHVSTVIGARPYEFVAREYGKPVVISGFEPLDLLQSILMLIRQLREGRSEVENQYARVVPWEGNRSALQAMAEVFEVRPFFEWRGLGFISQSALKLREAFAAWDAEMRYSVQGVRVTDPKAAQCGEVLKGVLKPHQCKLFGKECTPEHPVGALMVSSEGACAAYYHHVYLREAVGE</sequence>
<dbReference type="EMBL" id="LR792684">
    <property type="protein sequence ID" value="CAB3394147.1"/>
    <property type="molecule type" value="Genomic_DNA"/>
</dbReference>
<organism evidence="1 2">
    <name type="scientific">Kyrpidia spormannii</name>
    <dbReference type="NCBI Taxonomy" id="2055160"/>
    <lineage>
        <taxon>Bacteria</taxon>
        <taxon>Bacillati</taxon>
        <taxon>Bacillota</taxon>
        <taxon>Bacilli</taxon>
        <taxon>Bacillales</taxon>
        <taxon>Alicyclobacillaceae</taxon>
        <taxon>Kyrpidia</taxon>
    </lineage>
</organism>
<keyword evidence="2" id="KW-1185">Reference proteome</keyword>
<evidence type="ECO:0000313" key="2">
    <source>
        <dbReference type="Proteomes" id="UP000501793"/>
    </source>
</evidence>
<dbReference type="Proteomes" id="UP000501793">
    <property type="component" value="Chromosome"/>
</dbReference>
<evidence type="ECO:0000313" key="1">
    <source>
        <dbReference type="EMBL" id="CAB3394147.1"/>
    </source>
</evidence>